<accession>A0A5B7H5A3</accession>
<proteinExistence type="predicted"/>
<evidence type="ECO:0000313" key="2">
    <source>
        <dbReference type="EMBL" id="MPC66302.1"/>
    </source>
</evidence>
<sequence length="91" mass="9453">MGKLSVMHAAGGRVAGQCAGRPQDHTVTPAQPLTRDAGGGWERIGSGSVFPCRITGEGTQTRVSSYLSRARTGGHDSSICLACRGLARLDK</sequence>
<organism evidence="2 3">
    <name type="scientific">Portunus trituberculatus</name>
    <name type="common">Swimming crab</name>
    <name type="synonym">Neptunus trituberculatus</name>
    <dbReference type="NCBI Taxonomy" id="210409"/>
    <lineage>
        <taxon>Eukaryota</taxon>
        <taxon>Metazoa</taxon>
        <taxon>Ecdysozoa</taxon>
        <taxon>Arthropoda</taxon>
        <taxon>Crustacea</taxon>
        <taxon>Multicrustacea</taxon>
        <taxon>Malacostraca</taxon>
        <taxon>Eumalacostraca</taxon>
        <taxon>Eucarida</taxon>
        <taxon>Decapoda</taxon>
        <taxon>Pleocyemata</taxon>
        <taxon>Brachyura</taxon>
        <taxon>Eubrachyura</taxon>
        <taxon>Portunoidea</taxon>
        <taxon>Portunidae</taxon>
        <taxon>Portuninae</taxon>
        <taxon>Portunus</taxon>
    </lineage>
</organism>
<reference evidence="2 3" key="1">
    <citation type="submission" date="2019-05" db="EMBL/GenBank/DDBJ databases">
        <title>Another draft genome of Portunus trituberculatus and its Hox gene families provides insights of decapod evolution.</title>
        <authorList>
            <person name="Jeong J.-H."/>
            <person name="Song I."/>
            <person name="Kim S."/>
            <person name="Choi T."/>
            <person name="Kim D."/>
            <person name="Ryu S."/>
            <person name="Kim W."/>
        </authorList>
    </citation>
    <scope>NUCLEOTIDE SEQUENCE [LARGE SCALE GENOMIC DNA]</scope>
    <source>
        <tissue evidence="2">Muscle</tissue>
    </source>
</reference>
<protein>
    <submittedName>
        <fullName evidence="2">Uncharacterized protein</fullName>
    </submittedName>
</protein>
<comment type="caution">
    <text evidence="2">The sequence shown here is derived from an EMBL/GenBank/DDBJ whole genome shotgun (WGS) entry which is preliminary data.</text>
</comment>
<dbReference type="AlphaFoldDB" id="A0A5B7H5A3"/>
<evidence type="ECO:0000313" key="3">
    <source>
        <dbReference type="Proteomes" id="UP000324222"/>
    </source>
</evidence>
<keyword evidence="3" id="KW-1185">Reference proteome</keyword>
<feature type="region of interest" description="Disordered" evidence="1">
    <location>
        <begin position="14"/>
        <end position="42"/>
    </location>
</feature>
<gene>
    <name evidence="2" type="ORF">E2C01_060449</name>
</gene>
<dbReference type="EMBL" id="VSRR010024592">
    <property type="protein sequence ID" value="MPC66302.1"/>
    <property type="molecule type" value="Genomic_DNA"/>
</dbReference>
<dbReference type="Proteomes" id="UP000324222">
    <property type="component" value="Unassembled WGS sequence"/>
</dbReference>
<name>A0A5B7H5A3_PORTR</name>
<evidence type="ECO:0000256" key="1">
    <source>
        <dbReference type="SAM" id="MobiDB-lite"/>
    </source>
</evidence>